<dbReference type="PANTHER" id="PTHR17630">
    <property type="entry name" value="DIENELACTONE HYDROLASE"/>
    <property type="match status" value="1"/>
</dbReference>
<dbReference type="EMBL" id="LK052897">
    <property type="protein sequence ID" value="CDR43603.1"/>
    <property type="molecule type" value="Genomic_DNA"/>
</dbReference>
<dbReference type="VEuPathDB" id="FungiDB:BON22_4791"/>
<proteinExistence type="predicted"/>
<accession>A0A061B6V2</accession>
<gene>
    <name evidence="2" type="ORF">CYFA0S_12e02454g</name>
</gene>
<organism evidence="2">
    <name type="scientific">Cyberlindnera fabianii</name>
    <name type="common">Yeast</name>
    <name type="synonym">Hansenula fabianii</name>
    <dbReference type="NCBI Taxonomy" id="36022"/>
    <lineage>
        <taxon>Eukaryota</taxon>
        <taxon>Fungi</taxon>
        <taxon>Dikarya</taxon>
        <taxon>Ascomycota</taxon>
        <taxon>Saccharomycotina</taxon>
        <taxon>Saccharomycetes</taxon>
        <taxon>Phaffomycetales</taxon>
        <taxon>Phaffomycetaceae</taxon>
        <taxon>Cyberlindnera</taxon>
    </lineage>
</organism>
<evidence type="ECO:0000313" key="2">
    <source>
        <dbReference type="EMBL" id="CDR43603.1"/>
    </source>
</evidence>
<name>A0A061B6V2_CYBFA</name>
<dbReference type="GO" id="GO:0016787">
    <property type="term" value="F:hydrolase activity"/>
    <property type="evidence" value="ECO:0007669"/>
    <property type="project" value="InterPro"/>
</dbReference>
<dbReference type="SUPFAM" id="SSF53474">
    <property type="entry name" value="alpha/beta-Hydrolases"/>
    <property type="match status" value="1"/>
</dbReference>
<feature type="domain" description="Dienelactone hydrolase" evidence="1">
    <location>
        <begin position="140"/>
        <end position="365"/>
    </location>
</feature>
<dbReference type="InterPro" id="IPR002925">
    <property type="entry name" value="Dienelactn_hydro"/>
</dbReference>
<dbReference type="Gene3D" id="3.40.50.1820">
    <property type="entry name" value="alpha/beta hydrolase"/>
    <property type="match status" value="1"/>
</dbReference>
<protein>
    <submittedName>
        <fullName evidence="2">CYFA0S12e02454g1_1</fullName>
    </submittedName>
</protein>
<sequence>MPPESSSSDSRTRVHAPKSAYPTMYRDFDSSMVSIDDMEGDISNMAHDLSDIKIDTNGLHDDLDLSDDSSFDDLLDGTSRSVPGSPVVFKEQAHTAPHGHLFNLKQSGAPVYLTYPSTSDSHNVDNYGRIEYELQTKENAMVVIIPNSRGLSVNNQKLADAYATRTGCVTAILDIYFDDPLGEPQSSSTPSTPADNADETAGSFISKFKSMTVDMAASWKRTYWLQSHSIFGPYENDLKRFQTTSNWVEVQKTIDELLKTHDVQSAVIIGFSFGANAAARVAIEGTNICQKSVVKGVVLVHPIYMPVEATTLVRIPTYLIVGGEDAFYTKVDLETMTKALKDKKDRHSFKYSRIKTKEGTPHGFAIAGDYLPMKIGDLPVKTCQRIVTWVLGRI</sequence>
<evidence type="ECO:0000259" key="1">
    <source>
        <dbReference type="Pfam" id="PF01738"/>
    </source>
</evidence>
<dbReference type="OrthoDB" id="1393670at2759"/>
<dbReference type="PANTHER" id="PTHR17630:SF44">
    <property type="entry name" value="PROTEIN AIM2"/>
    <property type="match status" value="1"/>
</dbReference>
<reference evidence="2" key="1">
    <citation type="journal article" date="2014" name="Genome Announc.">
        <title>Genome sequence of the yeast Cyberlindnera fabianii (Hansenula fabianii).</title>
        <authorList>
            <person name="Freel K.C."/>
            <person name="Sarilar V."/>
            <person name="Neuveglise C."/>
            <person name="Devillers H."/>
            <person name="Friedrich A."/>
            <person name="Schacherer J."/>
        </authorList>
    </citation>
    <scope>NUCLEOTIDE SEQUENCE</scope>
    <source>
        <strain evidence="2">YJS4271</strain>
    </source>
</reference>
<dbReference type="InterPro" id="IPR029058">
    <property type="entry name" value="AB_hydrolase_fold"/>
</dbReference>
<dbReference type="Pfam" id="PF01738">
    <property type="entry name" value="DLH"/>
    <property type="match status" value="1"/>
</dbReference>
<dbReference type="AlphaFoldDB" id="A0A061B6V2"/>